<dbReference type="SMART" id="SM00327">
    <property type="entry name" value="VWA"/>
    <property type="match status" value="1"/>
</dbReference>
<proteinExistence type="predicted"/>
<gene>
    <name evidence="7" type="ORF">GCM10010468_31320</name>
</gene>
<accession>A0ABP6Q9T1</accession>
<protein>
    <submittedName>
        <fullName evidence="7">VWA domain-containing protein</fullName>
    </submittedName>
</protein>
<evidence type="ECO:0000313" key="8">
    <source>
        <dbReference type="Proteomes" id="UP001501237"/>
    </source>
</evidence>
<name>A0ABP6Q9T1_9ACTN</name>
<evidence type="ECO:0000256" key="4">
    <source>
        <dbReference type="ARBA" id="ARBA00023136"/>
    </source>
</evidence>
<dbReference type="PANTHER" id="PTHR22550:SF5">
    <property type="entry name" value="LEUCINE ZIPPER PROTEIN 4"/>
    <property type="match status" value="1"/>
</dbReference>
<dbReference type="InterPro" id="IPR050768">
    <property type="entry name" value="UPF0353/GerABKA_families"/>
</dbReference>
<keyword evidence="4 5" id="KW-0472">Membrane</keyword>
<evidence type="ECO:0000256" key="3">
    <source>
        <dbReference type="ARBA" id="ARBA00022989"/>
    </source>
</evidence>
<evidence type="ECO:0000259" key="6">
    <source>
        <dbReference type="PROSITE" id="PS50234"/>
    </source>
</evidence>
<dbReference type="SUPFAM" id="SSF53300">
    <property type="entry name" value="vWA-like"/>
    <property type="match status" value="1"/>
</dbReference>
<feature type="transmembrane region" description="Helical" evidence="5">
    <location>
        <begin position="56"/>
        <end position="73"/>
    </location>
</feature>
<comment type="caution">
    <text evidence="7">The sequence shown here is derived from an EMBL/GenBank/DDBJ whole genome shotgun (WGS) entry which is preliminary data.</text>
</comment>
<evidence type="ECO:0000256" key="5">
    <source>
        <dbReference type="SAM" id="Phobius"/>
    </source>
</evidence>
<keyword evidence="3 5" id="KW-1133">Transmembrane helix</keyword>
<feature type="transmembrane region" description="Helical" evidence="5">
    <location>
        <begin position="325"/>
        <end position="347"/>
    </location>
</feature>
<organism evidence="7 8">
    <name type="scientific">Actinocorallia longicatena</name>
    <dbReference type="NCBI Taxonomy" id="111803"/>
    <lineage>
        <taxon>Bacteria</taxon>
        <taxon>Bacillati</taxon>
        <taxon>Actinomycetota</taxon>
        <taxon>Actinomycetes</taxon>
        <taxon>Streptosporangiales</taxon>
        <taxon>Thermomonosporaceae</taxon>
        <taxon>Actinocorallia</taxon>
    </lineage>
</organism>
<keyword evidence="8" id="KW-1185">Reference proteome</keyword>
<dbReference type="RefSeq" id="WP_344828607.1">
    <property type="nucleotide sequence ID" value="NZ_BAAAUV010000007.1"/>
</dbReference>
<dbReference type="Gene3D" id="3.40.50.410">
    <property type="entry name" value="von Willebrand factor, type A domain"/>
    <property type="match status" value="1"/>
</dbReference>
<dbReference type="PROSITE" id="PS50234">
    <property type="entry name" value="VWFA"/>
    <property type="match status" value="1"/>
</dbReference>
<dbReference type="EMBL" id="BAAAUV010000007">
    <property type="protein sequence ID" value="GAA3212148.1"/>
    <property type="molecule type" value="Genomic_DNA"/>
</dbReference>
<keyword evidence="1" id="KW-1003">Cell membrane</keyword>
<evidence type="ECO:0000256" key="1">
    <source>
        <dbReference type="ARBA" id="ARBA00022475"/>
    </source>
</evidence>
<feature type="transmembrane region" description="Helical" evidence="5">
    <location>
        <begin position="6"/>
        <end position="25"/>
    </location>
</feature>
<dbReference type="Proteomes" id="UP001501237">
    <property type="component" value="Unassembled WGS sequence"/>
</dbReference>
<reference evidence="8" key="1">
    <citation type="journal article" date="2019" name="Int. J. Syst. Evol. Microbiol.">
        <title>The Global Catalogue of Microorganisms (GCM) 10K type strain sequencing project: providing services to taxonomists for standard genome sequencing and annotation.</title>
        <authorList>
            <consortium name="The Broad Institute Genomics Platform"/>
            <consortium name="The Broad Institute Genome Sequencing Center for Infectious Disease"/>
            <person name="Wu L."/>
            <person name="Ma J."/>
        </authorList>
    </citation>
    <scope>NUCLEOTIDE SEQUENCE [LARGE SCALE GENOMIC DNA]</scope>
    <source>
        <strain evidence="8">JCM 9377</strain>
    </source>
</reference>
<keyword evidence="2 5" id="KW-0812">Transmembrane</keyword>
<dbReference type="InterPro" id="IPR002035">
    <property type="entry name" value="VWF_A"/>
</dbReference>
<dbReference type="PANTHER" id="PTHR22550">
    <property type="entry name" value="SPORE GERMINATION PROTEIN"/>
    <property type="match status" value="1"/>
</dbReference>
<feature type="domain" description="VWFA" evidence="6">
    <location>
        <begin position="87"/>
        <end position="312"/>
    </location>
</feature>
<dbReference type="InterPro" id="IPR024163">
    <property type="entry name" value="Aerotolerance_reg_N"/>
</dbReference>
<evidence type="ECO:0000256" key="2">
    <source>
        <dbReference type="ARBA" id="ARBA00022692"/>
    </source>
</evidence>
<dbReference type="InterPro" id="IPR036465">
    <property type="entry name" value="vWFA_dom_sf"/>
</dbReference>
<evidence type="ECO:0000313" key="7">
    <source>
        <dbReference type="EMBL" id="GAA3212148.1"/>
    </source>
</evidence>
<dbReference type="Pfam" id="PF13519">
    <property type="entry name" value="VWA_2"/>
    <property type="match status" value="1"/>
</dbReference>
<sequence length="361" mass="37518">MSFSWPWALSGLLVLPLVFAVWWLTRRRRRRAAVRVTSIALVRTALPGRTRWRRRVPAALLMTGLVVLGVGAARPQAKVPVPMTSATILLALDISGSMCSTDVDPNRLTAARKAAAGFIESQKGGPRIGLVTFAGTAGLLVPPTGDTQALLDALDGLVTSRGTAIGQAILTSLDAIAEVDPSVAPTGADPKDRGDGGYASSAIVVLTDGANTRGVDPQTAAQQAALRRVRVFPIGFGTTAPAPMVCDSSQTDGSFGGPPGGGFGGFGGFDGGGGRNPRTIDEPSLQRIASTTGGSYHRAENAEQLRGALRNLPSTFTVVYERRDIASWFAGIGGALVVTALGFSLWWNRARLPATPGGPPK</sequence>
<dbReference type="Pfam" id="PF07584">
    <property type="entry name" value="BatA"/>
    <property type="match status" value="1"/>
</dbReference>